<accession>A0A2M9G7R6</accession>
<reference evidence="4 5" key="1">
    <citation type="submission" date="2017-11" db="EMBL/GenBank/DDBJ databases">
        <title>Draft genome sequence of Rhizobiales bacterium SY3-13.</title>
        <authorList>
            <person name="Sun C."/>
        </authorList>
    </citation>
    <scope>NUCLEOTIDE SEQUENCE [LARGE SCALE GENOMIC DNA]</scope>
    <source>
        <strain evidence="4 5">SY3-13</strain>
    </source>
</reference>
<feature type="transmembrane region" description="Helical" evidence="2">
    <location>
        <begin position="6"/>
        <end position="23"/>
    </location>
</feature>
<dbReference type="InterPro" id="IPR003646">
    <property type="entry name" value="SH3-like_bac-type"/>
</dbReference>
<organism evidence="4 5">
    <name type="scientific">Minwuia thermotolerans</name>
    <dbReference type="NCBI Taxonomy" id="2056226"/>
    <lineage>
        <taxon>Bacteria</taxon>
        <taxon>Pseudomonadati</taxon>
        <taxon>Pseudomonadota</taxon>
        <taxon>Alphaproteobacteria</taxon>
        <taxon>Minwuiales</taxon>
        <taxon>Minwuiaceae</taxon>
        <taxon>Minwuia</taxon>
    </lineage>
</organism>
<feature type="compositionally biased region" description="Low complexity" evidence="1">
    <location>
        <begin position="125"/>
        <end position="157"/>
    </location>
</feature>
<feature type="domain" description="SH3b" evidence="3">
    <location>
        <begin position="172"/>
        <end position="238"/>
    </location>
</feature>
<keyword evidence="2" id="KW-0812">Transmembrane</keyword>
<keyword evidence="5" id="KW-1185">Reference proteome</keyword>
<dbReference type="RefSeq" id="WP_109793458.1">
    <property type="nucleotide sequence ID" value="NZ_PHIG01000001.1"/>
</dbReference>
<dbReference type="SMART" id="SM00287">
    <property type="entry name" value="SH3b"/>
    <property type="match status" value="1"/>
</dbReference>
<protein>
    <recommendedName>
        <fullName evidence="3">SH3b domain-containing protein</fullName>
    </recommendedName>
</protein>
<proteinExistence type="predicted"/>
<gene>
    <name evidence="4" type="ORF">CVT23_00020</name>
</gene>
<comment type="caution">
    <text evidence="4">The sequence shown here is derived from an EMBL/GenBank/DDBJ whole genome shotgun (WGS) entry which is preliminary data.</text>
</comment>
<evidence type="ECO:0000259" key="3">
    <source>
        <dbReference type="SMART" id="SM00287"/>
    </source>
</evidence>
<sequence length="238" mass="25136">MKYLQYSIVIIAAAVLMYLGFEAQKQFRNTLEKNEVRNLLAKRAKLGTGKEVVSITESDFAGRYFFQVAQPGEDGVTVAYGWIEPEACIRTPEASCIEVLSGDSDLRASPALESVPPPGESVGVTATASESADMSAAEATTSASSPGSATETATSPASSPPAETPASQLSDTARYRVTASKVNVRAGPGTAYEVVDVMTPEATFVILETSDDWSKVADDGPGNPVEGWIWSELITDAE</sequence>
<name>A0A2M9G7R6_9PROT</name>
<evidence type="ECO:0000256" key="1">
    <source>
        <dbReference type="SAM" id="MobiDB-lite"/>
    </source>
</evidence>
<dbReference type="AlphaFoldDB" id="A0A2M9G7R6"/>
<evidence type="ECO:0000256" key="2">
    <source>
        <dbReference type="SAM" id="Phobius"/>
    </source>
</evidence>
<keyword evidence="2" id="KW-0472">Membrane</keyword>
<dbReference type="Proteomes" id="UP000229498">
    <property type="component" value="Unassembled WGS sequence"/>
</dbReference>
<keyword evidence="2" id="KW-1133">Transmembrane helix</keyword>
<dbReference type="Pfam" id="PF08239">
    <property type="entry name" value="SH3_3"/>
    <property type="match status" value="1"/>
</dbReference>
<feature type="region of interest" description="Disordered" evidence="1">
    <location>
        <begin position="108"/>
        <end position="172"/>
    </location>
</feature>
<dbReference type="EMBL" id="PHIG01000001">
    <property type="protein sequence ID" value="PJK31743.1"/>
    <property type="molecule type" value="Genomic_DNA"/>
</dbReference>
<evidence type="ECO:0000313" key="5">
    <source>
        <dbReference type="Proteomes" id="UP000229498"/>
    </source>
</evidence>
<dbReference type="OrthoDB" id="9810773at2"/>
<evidence type="ECO:0000313" key="4">
    <source>
        <dbReference type="EMBL" id="PJK31743.1"/>
    </source>
</evidence>
<dbReference type="Gene3D" id="2.30.30.40">
    <property type="entry name" value="SH3 Domains"/>
    <property type="match status" value="1"/>
</dbReference>